<evidence type="ECO:0000313" key="2">
    <source>
        <dbReference type="EMBL" id="KAB6919498.1"/>
    </source>
</evidence>
<comment type="caution">
    <text evidence="1">The sequence shown here is derived from an EMBL/GenBank/DDBJ whole genome shotgun (WGS) entry which is preliminary data.</text>
</comment>
<dbReference type="AlphaFoldDB" id="A0A6I1BUE2"/>
<dbReference type="RefSeq" id="WP_202575384.1">
    <property type="nucleotide sequence ID" value="NZ_JAWWRP010000020.1"/>
</dbReference>
<evidence type="ECO:0000313" key="1">
    <source>
        <dbReference type="EMBL" id="KAB6913933.1"/>
    </source>
</evidence>
<dbReference type="Proteomes" id="UP000481350">
    <property type="component" value="Unassembled WGS sequence"/>
</dbReference>
<name>A0A6I1BUE2_BIFLN</name>
<accession>A0A6I1BUE2</accession>
<dbReference type="Proteomes" id="UP000491334">
    <property type="component" value="Unassembled WGS sequence"/>
</dbReference>
<organism evidence="1 3">
    <name type="scientific">Bifidobacterium longum</name>
    <dbReference type="NCBI Taxonomy" id="216816"/>
    <lineage>
        <taxon>Bacteria</taxon>
        <taxon>Bacillati</taxon>
        <taxon>Actinomycetota</taxon>
        <taxon>Actinomycetes</taxon>
        <taxon>Bifidobacteriales</taxon>
        <taxon>Bifidobacteriaceae</taxon>
        <taxon>Bifidobacterium</taxon>
    </lineage>
</organism>
<evidence type="ECO:0000313" key="4">
    <source>
        <dbReference type="Proteomes" id="UP000491334"/>
    </source>
</evidence>
<dbReference type="EMBL" id="WDZP01000005">
    <property type="protein sequence ID" value="KAB6919498.1"/>
    <property type="molecule type" value="Genomic_DNA"/>
</dbReference>
<protein>
    <submittedName>
        <fullName evidence="1">Uncharacterized protein</fullName>
    </submittedName>
</protein>
<proteinExistence type="predicted"/>
<sequence length="169" mass="19457">MKFVGYKNMDRVYEKVSQGALSKLNSGKRTTDSFALSLLTYMALRACGPNDQAVHKGEKPYWCYWGGWNDAMDDLGMTLPDYEPTSDPELISEEQYRRNAEELPKRRRTAWNRIGSAAKFMQQRGILKLLKPANVFQQKNAIWLLCLGTPTENLLAEKQAREYFHLGEE</sequence>
<dbReference type="EMBL" id="WDZO01000004">
    <property type="protein sequence ID" value="KAB6913933.1"/>
    <property type="molecule type" value="Genomic_DNA"/>
</dbReference>
<reference evidence="3 4" key="1">
    <citation type="journal article" date="2019" name="Nat. Med.">
        <title>A library of human gut bacterial isolates paired with longitudinal multiomics data enables mechanistic microbiome research.</title>
        <authorList>
            <person name="Poyet M."/>
            <person name="Groussin M."/>
            <person name="Gibbons S.M."/>
            <person name="Avila-Pacheco J."/>
            <person name="Jiang X."/>
            <person name="Kearney S.M."/>
            <person name="Perrotta A.R."/>
            <person name="Berdy B."/>
            <person name="Zhao S."/>
            <person name="Lieberman T.D."/>
            <person name="Swanson P.K."/>
            <person name="Smith M."/>
            <person name="Roesemann S."/>
            <person name="Alexander J.E."/>
            <person name="Rich S.A."/>
            <person name="Livny J."/>
            <person name="Vlamakis H."/>
            <person name="Clish C."/>
            <person name="Bullock K."/>
            <person name="Deik A."/>
            <person name="Scott J."/>
            <person name="Pierce K.A."/>
            <person name="Xavier R.J."/>
            <person name="Alm E.J."/>
        </authorList>
    </citation>
    <scope>NUCLEOTIDE SEQUENCE [LARGE SCALE GENOMIC DNA]</scope>
    <source>
        <strain evidence="1 3">BIOML-A283</strain>
        <strain evidence="2 4">BIOML-A284</strain>
    </source>
</reference>
<gene>
    <name evidence="1" type="ORF">GBJ98_02745</name>
    <name evidence="2" type="ORF">GBK06_03715</name>
</gene>
<evidence type="ECO:0000313" key="3">
    <source>
        <dbReference type="Proteomes" id="UP000481350"/>
    </source>
</evidence>